<gene>
    <name evidence="3" type="ORF">CKY39_31270</name>
</gene>
<dbReference type="EMBL" id="CP023284">
    <property type="protein sequence ID" value="ATA57209.1"/>
    <property type="molecule type" value="Genomic_DNA"/>
</dbReference>
<evidence type="ECO:0000256" key="1">
    <source>
        <dbReference type="SAM" id="MobiDB-lite"/>
    </source>
</evidence>
<feature type="region of interest" description="Disordered" evidence="1">
    <location>
        <begin position="26"/>
        <end position="58"/>
    </location>
</feature>
<feature type="signal peptide" evidence="2">
    <location>
        <begin position="1"/>
        <end position="21"/>
    </location>
</feature>
<organism evidence="3 4">
    <name type="scientific">Variovorax boronicumulans</name>
    <dbReference type="NCBI Taxonomy" id="436515"/>
    <lineage>
        <taxon>Bacteria</taxon>
        <taxon>Pseudomonadati</taxon>
        <taxon>Pseudomonadota</taxon>
        <taxon>Betaproteobacteria</taxon>
        <taxon>Burkholderiales</taxon>
        <taxon>Comamonadaceae</taxon>
        <taxon>Variovorax</taxon>
    </lineage>
</organism>
<feature type="chain" id="PRO_5012761192" description="DUF2514 domain-containing protein" evidence="2">
    <location>
        <begin position="22"/>
        <end position="177"/>
    </location>
</feature>
<proteinExistence type="predicted"/>
<evidence type="ECO:0000313" key="3">
    <source>
        <dbReference type="EMBL" id="ATA57209.1"/>
    </source>
</evidence>
<dbReference type="AlphaFoldDB" id="A0A250DT77"/>
<feature type="compositionally biased region" description="Basic and acidic residues" evidence="1">
    <location>
        <begin position="40"/>
        <end position="49"/>
    </location>
</feature>
<accession>A0A250DT77</accession>
<dbReference type="Proteomes" id="UP000217154">
    <property type="component" value="Chromosome"/>
</dbReference>
<evidence type="ECO:0008006" key="5">
    <source>
        <dbReference type="Google" id="ProtNLM"/>
    </source>
</evidence>
<reference evidence="3 4" key="1">
    <citation type="submission" date="2017-09" db="EMBL/GenBank/DDBJ databases">
        <title>The diverse metabolic capabilities of V. boronicumulans make it an excellent choice for continued studies on novel biodegradation.</title>
        <authorList>
            <person name="Sun S."/>
        </authorList>
    </citation>
    <scope>NUCLEOTIDE SEQUENCE [LARGE SCALE GENOMIC DNA]</scope>
    <source>
        <strain evidence="3 4">J1</strain>
    </source>
</reference>
<name>A0A250DT77_9BURK</name>
<protein>
    <recommendedName>
        <fullName evidence="5">DUF2514 domain-containing protein</fullName>
    </recommendedName>
</protein>
<evidence type="ECO:0000313" key="4">
    <source>
        <dbReference type="Proteomes" id="UP000217154"/>
    </source>
</evidence>
<evidence type="ECO:0000256" key="2">
    <source>
        <dbReference type="SAM" id="SignalP"/>
    </source>
</evidence>
<sequence>MNTITLAAVAVLIAAASGALGYGTGRSDGAASGQQQCDAETAKRARAEADQATTTRTKESIHADTITEAVDTYQAARAPAAADAAERVARAQRLQRTAEGRAAQYLAMSQAGDTERSRLASHAARLDASLADGRRVAEQLRATVVERDQQLRLLGDVIRADRALASYTNAQGDAPEP</sequence>
<keyword evidence="2" id="KW-0732">Signal</keyword>
<dbReference type="RefSeq" id="WP_095747167.1">
    <property type="nucleotide sequence ID" value="NZ_CP023284.1"/>
</dbReference>
<dbReference type="KEGG" id="vbo:CKY39_31270"/>